<dbReference type="PANTHER" id="PTHR30518:SF2">
    <property type="entry name" value="ENDOLYTIC MUREIN TRANSGLYCOSYLASE"/>
    <property type="match status" value="1"/>
</dbReference>
<keyword evidence="1 7" id="KW-1003">Cell membrane</keyword>
<accession>A0ABS7DPS4</accession>
<evidence type="ECO:0000313" key="9">
    <source>
        <dbReference type="EMBL" id="MBW7573309.1"/>
    </source>
</evidence>
<evidence type="ECO:0000256" key="1">
    <source>
        <dbReference type="ARBA" id="ARBA00022475"/>
    </source>
</evidence>
<reference evidence="9 10" key="1">
    <citation type="submission" date="2021-03" db="EMBL/GenBank/DDBJ databases">
        <title>Caproiciproducens sp. nov. isolated from feces of cow.</title>
        <authorList>
            <person name="Choi J.-Y."/>
        </authorList>
    </citation>
    <scope>NUCLEOTIDE SEQUENCE [LARGE SCALE GENOMIC DNA]</scope>
    <source>
        <strain evidence="9 10">AGMB10547</strain>
    </source>
</reference>
<dbReference type="RefSeq" id="WP_219965715.1">
    <property type="nucleotide sequence ID" value="NZ_JAGFNZ010000004.1"/>
</dbReference>
<dbReference type="Pfam" id="PF02618">
    <property type="entry name" value="YceG"/>
    <property type="match status" value="1"/>
</dbReference>
<feature type="transmembrane region" description="Helical" evidence="7">
    <location>
        <begin position="92"/>
        <end position="114"/>
    </location>
</feature>
<organism evidence="9 10">
    <name type="scientific">Caproiciproducens faecalis</name>
    <dbReference type="NCBI Taxonomy" id="2820301"/>
    <lineage>
        <taxon>Bacteria</taxon>
        <taxon>Bacillati</taxon>
        <taxon>Bacillota</taxon>
        <taxon>Clostridia</taxon>
        <taxon>Eubacteriales</taxon>
        <taxon>Acutalibacteraceae</taxon>
        <taxon>Caproiciproducens</taxon>
    </lineage>
</organism>
<evidence type="ECO:0000256" key="7">
    <source>
        <dbReference type="HAMAP-Rule" id="MF_02065"/>
    </source>
</evidence>
<evidence type="ECO:0000256" key="4">
    <source>
        <dbReference type="ARBA" id="ARBA00023136"/>
    </source>
</evidence>
<protein>
    <recommendedName>
        <fullName evidence="7">Endolytic murein transglycosylase</fullName>
        <ecNumber evidence="7">4.2.2.29</ecNumber>
    </recommendedName>
    <alternativeName>
        <fullName evidence="7">Peptidoglycan lytic transglycosylase</fullName>
    </alternativeName>
    <alternativeName>
        <fullName evidence="7">Peptidoglycan polymerization terminase</fullName>
    </alternativeName>
</protein>
<comment type="caution">
    <text evidence="9">The sequence shown here is derived from an EMBL/GenBank/DDBJ whole genome shotgun (WGS) entry which is preliminary data.</text>
</comment>
<feature type="compositionally biased region" description="Basic and acidic residues" evidence="8">
    <location>
        <begin position="57"/>
        <end position="82"/>
    </location>
</feature>
<evidence type="ECO:0000256" key="2">
    <source>
        <dbReference type="ARBA" id="ARBA00022692"/>
    </source>
</evidence>
<comment type="subcellular location">
    <subcellularLocation>
        <location evidence="7">Cell membrane</location>
        <topology evidence="7">Single-pass membrane protein</topology>
    </subcellularLocation>
</comment>
<evidence type="ECO:0000256" key="8">
    <source>
        <dbReference type="SAM" id="MobiDB-lite"/>
    </source>
</evidence>
<dbReference type="NCBIfam" id="TIGR00247">
    <property type="entry name" value="endolytic transglycosylase MltG"/>
    <property type="match status" value="1"/>
</dbReference>
<gene>
    <name evidence="7 9" type="primary">mltG</name>
    <name evidence="9" type="ORF">J5W02_10860</name>
</gene>
<feature type="region of interest" description="Disordered" evidence="8">
    <location>
        <begin position="21"/>
        <end position="82"/>
    </location>
</feature>
<keyword evidence="2 7" id="KW-0812">Transmembrane</keyword>
<evidence type="ECO:0000256" key="3">
    <source>
        <dbReference type="ARBA" id="ARBA00022989"/>
    </source>
</evidence>
<feature type="site" description="Important for catalytic activity" evidence="7">
    <location>
        <position position="319"/>
    </location>
</feature>
<comment type="catalytic activity">
    <reaction evidence="7">
        <text>a peptidoglycan chain = a peptidoglycan chain with N-acetyl-1,6-anhydromuramyl-[peptide] at the reducing end + a peptidoglycan chain with N-acetylglucosamine at the non-reducing end.</text>
        <dbReference type="EC" id="4.2.2.29"/>
    </reaction>
</comment>
<dbReference type="HAMAP" id="MF_02065">
    <property type="entry name" value="MltG"/>
    <property type="match status" value="1"/>
</dbReference>
<keyword evidence="10" id="KW-1185">Reference proteome</keyword>
<dbReference type="PANTHER" id="PTHR30518">
    <property type="entry name" value="ENDOLYTIC MUREIN TRANSGLYCOSYLASE"/>
    <property type="match status" value="1"/>
</dbReference>
<keyword evidence="4 7" id="KW-0472">Membrane</keyword>
<sequence length="438" mass="49382">MSNDRDLNEYHQKKVESFKLNIPDEDWGDTPDTDLSSDLRTTDDANASNTVISSYSDPREAQRAKSMQDEAEIKAEKAHQLRNREKGRKNKAFFRFIWIIMVLFASILFSQFMITGINDMLAIGKERVSVTVEIPKNATTGQVAGALNTAGIVRDVNFFQLYSKLTKADGHYSNGSYKIDTNMDYEAIINSLQSNMNRVDTVKITFKEGANMLEIADLMEKNGVCSAKEVLAAVNSDAFDKNYEMLQAITNEKDRYYKLEGYLFPDTYEFYKDEDPDQAIAKLLSNCNKKLTKQIRNKAAAQNMTIDQMMTLASMIQAEAADKEDMYKISSVFHNRLSSGGEGDLLRLRSDPTTYYPYRTKASVPSDIRETYKSKYDTYTIKGLPAGPICNPGADAIDAALNPASTNYYYFCHDKNGKAYYAKTNAQHEANLKKAGLK</sequence>
<keyword evidence="6 7" id="KW-0961">Cell wall biogenesis/degradation</keyword>
<dbReference type="InterPro" id="IPR003770">
    <property type="entry name" value="MLTG-like"/>
</dbReference>
<keyword evidence="3 7" id="KW-1133">Transmembrane helix</keyword>
<name>A0ABS7DPS4_9FIRM</name>
<dbReference type="EC" id="4.2.2.29" evidence="7"/>
<comment type="function">
    <text evidence="7">Functions as a peptidoglycan terminase that cleaves nascent peptidoglycan strands endolytically to terminate their elongation.</text>
</comment>
<dbReference type="Proteomes" id="UP000719942">
    <property type="component" value="Unassembled WGS sequence"/>
</dbReference>
<proteinExistence type="inferred from homology"/>
<dbReference type="EMBL" id="JAGFNZ010000004">
    <property type="protein sequence ID" value="MBW7573309.1"/>
    <property type="molecule type" value="Genomic_DNA"/>
</dbReference>
<evidence type="ECO:0000313" key="10">
    <source>
        <dbReference type="Proteomes" id="UP000719942"/>
    </source>
</evidence>
<evidence type="ECO:0000256" key="6">
    <source>
        <dbReference type="ARBA" id="ARBA00023316"/>
    </source>
</evidence>
<comment type="similarity">
    <text evidence="7">Belongs to the transglycosylase MltG family.</text>
</comment>
<feature type="compositionally biased region" description="Polar residues" evidence="8">
    <location>
        <begin position="45"/>
        <end position="56"/>
    </location>
</feature>
<feature type="compositionally biased region" description="Acidic residues" evidence="8">
    <location>
        <begin position="23"/>
        <end position="32"/>
    </location>
</feature>
<evidence type="ECO:0000256" key="5">
    <source>
        <dbReference type="ARBA" id="ARBA00023239"/>
    </source>
</evidence>
<keyword evidence="5 7" id="KW-0456">Lyase</keyword>
<dbReference type="Gene3D" id="3.30.1490.480">
    <property type="entry name" value="Endolytic murein transglycosylase"/>
    <property type="match status" value="1"/>
</dbReference>